<dbReference type="Gene3D" id="3.40.390.10">
    <property type="entry name" value="Collagenase (Catalytic Domain)"/>
    <property type="match status" value="1"/>
</dbReference>
<dbReference type="InterPro" id="IPR024079">
    <property type="entry name" value="MetalloPept_cat_dom_sf"/>
</dbReference>
<accession>A0A9P4UYY2</accession>
<keyword evidence="3" id="KW-1185">Reference proteome</keyword>
<protein>
    <submittedName>
        <fullName evidence="2">Uncharacterized protein</fullName>
    </submittedName>
</protein>
<feature type="signal peptide" evidence="1">
    <location>
        <begin position="1"/>
        <end position="21"/>
    </location>
</feature>
<dbReference type="OrthoDB" id="1896086at2759"/>
<evidence type="ECO:0000313" key="2">
    <source>
        <dbReference type="EMBL" id="KAF2733662.1"/>
    </source>
</evidence>
<gene>
    <name evidence="2" type="ORF">EJ04DRAFT_494856</name>
</gene>
<evidence type="ECO:0000313" key="3">
    <source>
        <dbReference type="Proteomes" id="UP000799444"/>
    </source>
</evidence>
<dbReference type="AlphaFoldDB" id="A0A9P4UYY2"/>
<dbReference type="GO" id="GO:0008237">
    <property type="term" value="F:metallopeptidase activity"/>
    <property type="evidence" value="ECO:0007669"/>
    <property type="project" value="InterPro"/>
</dbReference>
<proteinExistence type="predicted"/>
<dbReference type="EMBL" id="ML996158">
    <property type="protein sequence ID" value="KAF2733662.1"/>
    <property type="molecule type" value="Genomic_DNA"/>
</dbReference>
<sequence length="420" mass="47739">MYLRNLFLLCSSIASVKVVVSRAVDTTTSRALNPRYQSRLHFEGCNSTQIKETELAWDNIQDFMKELTKIDLANDPAGFDFFGPYVAEQSRQDAIFRVFENVGKFPRAYAGGKRVNIFCQAADEELFGNCDTAFAYQWDTMCKDGKCPCKTRDSDGKCDYVGEDGNGGIVETMDPNAYMNYMFCDSHFATPHVDDLIDQVQAGEEAEKSKLQSYFDNQESTLLHEILHGEATGAIPNDELVITDVYLKIKVLRHHNQLYDTKWVDEYKAIQMYTIANAKILARSISDEDWDWTRRNSDTWAAYAMAKYVEAKLGEYPSLPVVEYSNYTLDSNDEPENTMLLDTQEGPVINGVVYQEETGNDPKELTDGNTDVGTEVAIVKRSLNVGEARSLKLVARRDEEYPAWYIEHLNEAKKIARRFS</sequence>
<reference evidence="2" key="1">
    <citation type="journal article" date="2020" name="Stud. Mycol.">
        <title>101 Dothideomycetes genomes: a test case for predicting lifestyles and emergence of pathogens.</title>
        <authorList>
            <person name="Haridas S."/>
            <person name="Albert R."/>
            <person name="Binder M."/>
            <person name="Bloem J."/>
            <person name="Labutti K."/>
            <person name="Salamov A."/>
            <person name="Andreopoulos B."/>
            <person name="Baker S."/>
            <person name="Barry K."/>
            <person name="Bills G."/>
            <person name="Bluhm B."/>
            <person name="Cannon C."/>
            <person name="Castanera R."/>
            <person name="Culley D."/>
            <person name="Daum C."/>
            <person name="Ezra D."/>
            <person name="Gonzalez J."/>
            <person name="Henrissat B."/>
            <person name="Kuo A."/>
            <person name="Liang C."/>
            <person name="Lipzen A."/>
            <person name="Lutzoni F."/>
            <person name="Magnuson J."/>
            <person name="Mondo S."/>
            <person name="Nolan M."/>
            <person name="Ohm R."/>
            <person name="Pangilinan J."/>
            <person name="Park H.-J."/>
            <person name="Ramirez L."/>
            <person name="Alfaro M."/>
            <person name="Sun H."/>
            <person name="Tritt A."/>
            <person name="Yoshinaga Y."/>
            <person name="Zwiers L.-H."/>
            <person name="Turgeon B."/>
            <person name="Goodwin S."/>
            <person name="Spatafora J."/>
            <person name="Crous P."/>
            <person name="Grigoriev I."/>
        </authorList>
    </citation>
    <scope>NUCLEOTIDE SEQUENCE</scope>
    <source>
        <strain evidence="2">CBS 125425</strain>
    </source>
</reference>
<dbReference type="Proteomes" id="UP000799444">
    <property type="component" value="Unassembled WGS sequence"/>
</dbReference>
<organism evidence="2 3">
    <name type="scientific">Polyplosphaeria fusca</name>
    <dbReference type="NCBI Taxonomy" id="682080"/>
    <lineage>
        <taxon>Eukaryota</taxon>
        <taxon>Fungi</taxon>
        <taxon>Dikarya</taxon>
        <taxon>Ascomycota</taxon>
        <taxon>Pezizomycotina</taxon>
        <taxon>Dothideomycetes</taxon>
        <taxon>Pleosporomycetidae</taxon>
        <taxon>Pleosporales</taxon>
        <taxon>Tetraplosphaeriaceae</taxon>
        <taxon>Polyplosphaeria</taxon>
    </lineage>
</organism>
<name>A0A9P4UYY2_9PLEO</name>
<feature type="chain" id="PRO_5040366198" evidence="1">
    <location>
        <begin position="22"/>
        <end position="420"/>
    </location>
</feature>
<keyword evidence="1" id="KW-0732">Signal</keyword>
<evidence type="ECO:0000256" key="1">
    <source>
        <dbReference type="SAM" id="SignalP"/>
    </source>
</evidence>
<comment type="caution">
    <text evidence="2">The sequence shown here is derived from an EMBL/GenBank/DDBJ whole genome shotgun (WGS) entry which is preliminary data.</text>
</comment>